<dbReference type="SUPFAM" id="SSF56784">
    <property type="entry name" value="HAD-like"/>
    <property type="match status" value="1"/>
</dbReference>
<feature type="compositionally biased region" description="Polar residues" evidence="2">
    <location>
        <begin position="45"/>
        <end position="71"/>
    </location>
</feature>
<feature type="compositionally biased region" description="Polar residues" evidence="2">
    <location>
        <begin position="110"/>
        <end position="124"/>
    </location>
</feature>
<dbReference type="PROSITE" id="PS50969">
    <property type="entry name" value="FCP1"/>
    <property type="match status" value="1"/>
</dbReference>
<keyword evidence="1" id="KW-0813">Transport</keyword>
<dbReference type="PANTHER" id="PTHR12210">
    <property type="entry name" value="DULLARD PROTEIN PHOSPHATASE"/>
    <property type="match status" value="1"/>
</dbReference>
<evidence type="ECO:0000256" key="2">
    <source>
        <dbReference type="SAM" id="MobiDB-lite"/>
    </source>
</evidence>
<feature type="compositionally biased region" description="Basic residues" evidence="2">
    <location>
        <begin position="72"/>
        <end position="82"/>
    </location>
</feature>
<feature type="domain" description="FCP1 homology" evidence="3">
    <location>
        <begin position="296"/>
        <end position="466"/>
    </location>
</feature>
<gene>
    <name evidence="4" type="ORF">BDY17DRAFT_305565</name>
</gene>
<evidence type="ECO:0000313" key="5">
    <source>
        <dbReference type="Proteomes" id="UP000799767"/>
    </source>
</evidence>
<dbReference type="Proteomes" id="UP000799767">
    <property type="component" value="Unassembled WGS sequence"/>
</dbReference>
<name>A0A6A6PHA0_9PEZI</name>
<dbReference type="GO" id="GO:0005744">
    <property type="term" value="C:TIM23 mitochondrial import inner membrane translocase complex"/>
    <property type="evidence" value="ECO:0007669"/>
    <property type="project" value="UniProtKB-UniRule"/>
</dbReference>
<dbReference type="InterPro" id="IPR023214">
    <property type="entry name" value="HAD_sf"/>
</dbReference>
<keyword evidence="5" id="KW-1185">Reference proteome</keyword>
<dbReference type="InterPro" id="IPR036412">
    <property type="entry name" value="HAD-like_sf"/>
</dbReference>
<feature type="compositionally biased region" description="Pro residues" evidence="2">
    <location>
        <begin position="145"/>
        <end position="154"/>
    </location>
</feature>
<dbReference type="GeneID" id="54475891"/>
<dbReference type="SMART" id="SM00577">
    <property type="entry name" value="CPDc"/>
    <property type="match status" value="1"/>
</dbReference>
<comment type="subcellular location">
    <subcellularLocation>
        <location evidence="1">Mitochondrion inner membrane</location>
        <topology evidence="1">Single-pass membrane protein</topology>
    </subcellularLocation>
</comment>
<comment type="subunit">
    <text evidence="1">Component of the TIM23 complex.</text>
</comment>
<protein>
    <recommendedName>
        <fullName evidence="1">Mitochondrial import inner membrane translocase subunit TIM50</fullName>
    </recommendedName>
</protein>
<organism evidence="4 5">
    <name type="scientific">Neohortaea acidophila</name>
    <dbReference type="NCBI Taxonomy" id="245834"/>
    <lineage>
        <taxon>Eukaryota</taxon>
        <taxon>Fungi</taxon>
        <taxon>Dikarya</taxon>
        <taxon>Ascomycota</taxon>
        <taxon>Pezizomycotina</taxon>
        <taxon>Dothideomycetes</taxon>
        <taxon>Dothideomycetidae</taxon>
        <taxon>Mycosphaerellales</taxon>
        <taxon>Teratosphaeriaceae</taxon>
        <taxon>Neohortaea</taxon>
    </lineage>
</organism>
<keyword evidence="1" id="KW-0496">Mitochondrion</keyword>
<comment type="similarity">
    <text evidence="1">Belongs to the TIM50 family.</text>
</comment>
<dbReference type="Pfam" id="PF03031">
    <property type="entry name" value="NIF"/>
    <property type="match status" value="1"/>
</dbReference>
<evidence type="ECO:0000256" key="1">
    <source>
        <dbReference type="RuleBase" id="RU365079"/>
    </source>
</evidence>
<dbReference type="OrthoDB" id="1711508at2759"/>
<proteinExistence type="inferred from homology"/>
<dbReference type="AlphaFoldDB" id="A0A6A6PHA0"/>
<accession>A0A6A6PHA0</accession>
<keyword evidence="1" id="KW-0809">Transit peptide</keyword>
<keyword evidence="1" id="KW-0811">Translocation</keyword>
<dbReference type="Gene3D" id="3.40.50.1000">
    <property type="entry name" value="HAD superfamily/HAD-like"/>
    <property type="match status" value="1"/>
</dbReference>
<dbReference type="EMBL" id="MU001643">
    <property type="protein sequence ID" value="KAF2478647.1"/>
    <property type="molecule type" value="Genomic_DNA"/>
</dbReference>
<dbReference type="RefSeq" id="XP_033585217.1">
    <property type="nucleotide sequence ID" value="XM_033734889.1"/>
</dbReference>
<sequence length="499" mass="55158">MQAVNSVRAITRKSTTSLPRLFIKMASSDQTVDLVADIEKLNLGTEKSNQTHTNQASTTPKAHTTGPSQAPTHRKPRHRGGKKNQTTTTPAENQAPKANPPTGTKDSKPSKASHSTGSKDSNTAKPYIAPHRRTKGHTGQTESGPLPPLPHALPFLPPVPPGFAPPPLPPYASSFDPTAPAYQPNGSLRSVSLEKELVCEQINIDAASRPEYMPQLQTNHDAPSTSNFHFGLPATAPYPLGQPSIFLPGCMPSPAEWQMAFSSLAVSKSSAPKKTPAPKPSPSYLQRAHCPAQRDSTPRPLLVILDLNGTLLSRNPHNRRTFKSRPKVAEFLDYLFTNHHVMVWSSATPKNVRDMCSKLLTTEQNAQLVACWGRDKLRLSQADYTEKVQVYKQLSWIWEDEAIRAKNPDANKDNQWSQANTVLIDDSALKGVSEPFNLVRLEEFTAAAGQMETDVLVQVARYLERLRVQRDVSAYIRCWPFAYDASKSFDWEGLVEEEH</sequence>
<comment type="function">
    <text evidence="1">Essential component of the TIM23 complex, a complex that mediates the translocation of transit peptide-containing proteins across the mitochondrial inner membrane.</text>
</comment>
<feature type="compositionally biased region" description="Polar residues" evidence="2">
    <location>
        <begin position="83"/>
        <end position="92"/>
    </location>
</feature>
<dbReference type="GO" id="GO:0015031">
    <property type="term" value="P:protein transport"/>
    <property type="evidence" value="ECO:0007669"/>
    <property type="project" value="UniProtKB-KW"/>
</dbReference>
<dbReference type="InterPro" id="IPR050365">
    <property type="entry name" value="TIM50"/>
</dbReference>
<feature type="region of interest" description="Disordered" evidence="2">
    <location>
        <begin position="44"/>
        <end position="154"/>
    </location>
</feature>
<evidence type="ECO:0000313" key="4">
    <source>
        <dbReference type="EMBL" id="KAF2478647.1"/>
    </source>
</evidence>
<dbReference type="InterPro" id="IPR004274">
    <property type="entry name" value="FCP1_dom"/>
</dbReference>
<keyword evidence="1" id="KW-0653">Protein transport</keyword>
<reference evidence="4" key="1">
    <citation type="journal article" date="2020" name="Stud. Mycol.">
        <title>101 Dothideomycetes genomes: a test case for predicting lifestyles and emergence of pathogens.</title>
        <authorList>
            <person name="Haridas S."/>
            <person name="Albert R."/>
            <person name="Binder M."/>
            <person name="Bloem J."/>
            <person name="Labutti K."/>
            <person name="Salamov A."/>
            <person name="Andreopoulos B."/>
            <person name="Baker S."/>
            <person name="Barry K."/>
            <person name="Bills G."/>
            <person name="Bluhm B."/>
            <person name="Cannon C."/>
            <person name="Castanera R."/>
            <person name="Culley D."/>
            <person name="Daum C."/>
            <person name="Ezra D."/>
            <person name="Gonzalez J."/>
            <person name="Henrissat B."/>
            <person name="Kuo A."/>
            <person name="Liang C."/>
            <person name="Lipzen A."/>
            <person name="Lutzoni F."/>
            <person name="Magnuson J."/>
            <person name="Mondo S."/>
            <person name="Nolan M."/>
            <person name="Ohm R."/>
            <person name="Pangilinan J."/>
            <person name="Park H.-J."/>
            <person name="Ramirez L."/>
            <person name="Alfaro M."/>
            <person name="Sun H."/>
            <person name="Tritt A."/>
            <person name="Yoshinaga Y."/>
            <person name="Zwiers L.-H."/>
            <person name="Turgeon B."/>
            <person name="Goodwin S."/>
            <person name="Spatafora J."/>
            <person name="Crous P."/>
            <person name="Grigoriev I."/>
        </authorList>
    </citation>
    <scope>NUCLEOTIDE SEQUENCE</scope>
    <source>
        <strain evidence="4">CBS 113389</strain>
    </source>
</reference>
<evidence type="ECO:0000259" key="3">
    <source>
        <dbReference type="PROSITE" id="PS50969"/>
    </source>
</evidence>